<dbReference type="Gene3D" id="3.30.1950.10">
    <property type="entry name" value="wza like domain"/>
    <property type="match status" value="1"/>
</dbReference>
<dbReference type="EMBL" id="JBHRYE010000013">
    <property type="protein sequence ID" value="MFC3671676.1"/>
    <property type="molecule type" value="Genomic_DNA"/>
</dbReference>
<name>A0ABV7V4D5_9SPHN</name>
<evidence type="ECO:0000256" key="2">
    <source>
        <dbReference type="SAM" id="SignalP"/>
    </source>
</evidence>
<dbReference type="InterPro" id="IPR019554">
    <property type="entry name" value="Soluble_ligand-bd"/>
</dbReference>
<evidence type="ECO:0000259" key="3">
    <source>
        <dbReference type="Pfam" id="PF02563"/>
    </source>
</evidence>
<evidence type="ECO:0000256" key="1">
    <source>
        <dbReference type="ARBA" id="ARBA00022729"/>
    </source>
</evidence>
<evidence type="ECO:0000259" key="4">
    <source>
        <dbReference type="Pfam" id="PF10531"/>
    </source>
</evidence>
<keyword evidence="6" id="KW-1185">Reference proteome</keyword>
<dbReference type="Pfam" id="PF10531">
    <property type="entry name" value="SLBB"/>
    <property type="match status" value="1"/>
</dbReference>
<sequence length="209" mass="22184">MIPQIDHGLLRHSGPARQRRRAPLLAAALGLALLLPACAGTPPAPLSAADVQAGLAGYRVGAGDKLRITVFNEPTLTGEYNVTSSGAVAFPLIGVVQAGDHTIDDVTREITGRLAGAYVNDPRVSVEVLNYRPFYILGEVNKPGEYPYASGMTVDQAIAKAGGFTYRANEKTAFLRRQTSSGEHSVSLRGGRPVAVLPGDTIRVGERYF</sequence>
<dbReference type="InterPro" id="IPR003715">
    <property type="entry name" value="Poly_export_N"/>
</dbReference>
<feature type="domain" description="Polysaccharide export protein N-terminal" evidence="3">
    <location>
        <begin position="57"/>
        <end position="128"/>
    </location>
</feature>
<gene>
    <name evidence="5" type="ORF">ACFOOT_09560</name>
</gene>
<proteinExistence type="predicted"/>
<dbReference type="InterPro" id="IPR049712">
    <property type="entry name" value="Poly_export"/>
</dbReference>
<dbReference type="Gene3D" id="3.10.560.10">
    <property type="entry name" value="Outer membrane lipoprotein wza domain like"/>
    <property type="match status" value="1"/>
</dbReference>
<evidence type="ECO:0000313" key="5">
    <source>
        <dbReference type="EMBL" id="MFC3671676.1"/>
    </source>
</evidence>
<organism evidence="5 6">
    <name type="scientific">Novosphingobium pokkalii</name>
    <dbReference type="NCBI Taxonomy" id="1770194"/>
    <lineage>
        <taxon>Bacteria</taxon>
        <taxon>Pseudomonadati</taxon>
        <taxon>Pseudomonadota</taxon>
        <taxon>Alphaproteobacteria</taxon>
        <taxon>Sphingomonadales</taxon>
        <taxon>Sphingomonadaceae</taxon>
        <taxon>Novosphingobium</taxon>
    </lineage>
</organism>
<accession>A0ABV7V4D5</accession>
<feature type="chain" id="PRO_5046320165" evidence="2">
    <location>
        <begin position="40"/>
        <end position="209"/>
    </location>
</feature>
<feature type="signal peptide" evidence="2">
    <location>
        <begin position="1"/>
        <end position="39"/>
    </location>
</feature>
<protein>
    <submittedName>
        <fullName evidence="5">Polysaccharide biosynthesis/export family protein</fullName>
    </submittedName>
</protein>
<dbReference type="RefSeq" id="WP_229815246.1">
    <property type="nucleotide sequence ID" value="NZ_BMZP01000008.1"/>
</dbReference>
<feature type="domain" description="Soluble ligand binding" evidence="4">
    <location>
        <begin position="134"/>
        <end position="182"/>
    </location>
</feature>
<evidence type="ECO:0000313" key="6">
    <source>
        <dbReference type="Proteomes" id="UP001595683"/>
    </source>
</evidence>
<keyword evidence="1 2" id="KW-0732">Signal</keyword>
<dbReference type="PANTHER" id="PTHR33619:SF3">
    <property type="entry name" value="POLYSACCHARIDE EXPORT PROTEIN GFCE-RELATED"/>
    <property type="match status" value="1"/>
</dbReference>
<dbReference type="Proteomes" id="UP001595683">
    <property type="component" value="Unassembled WGS sequence"/>
</dbReference>
<dbReference type="PANTHER" id="PTHR33619">
    <property type="entry name" value="POLYSACCHARIDE EXPORT PROTEIN GFCE-RELATED"/>
    <property type="match status" value="1"/>
</dbReference>
<dbReference type="Pfam" id="PF02563">
    <property type="entry name" value="Poly_export"/>
    <property type="match status" value="1"/>
</dbReference>
<reference evidence="6" key="1">
    <citation type="journal article" date="2019" name="Int. J. Syst. Evol. Microbiol.">
        <title>The Global Catalogue of Microorganisms (GCM) 10K type strain sequencing project: providing services to taxonomists for standard genome sequencing and annotation.</title>
        <authorList>
            <consortium name="The Broad Institute Genomics Platform"/>
            <consortium name="The Broad Institute Genome Sequencing Center for Infectious Disease"/>
            <person name="Wu L."/>
            <person name="Ma J."/>
        </authorList>
    </citation>
    <scope>NUCLEOTIDE SEQUENCE [LARGE SCALE GENOMIC DNA]</scope>
    <source>
        <strain evidence="6">KCTC 42224</strain>
    </source>
</reference>
<comment type="caution">
    <text evidence="5">The sequence shown here is derived from an EMBL/GenBank/DDBJ whole genome shotgun (WGS) entry which is preliminary data.</text>
</comment>